<dbReference type="InterPro" id="IPR033753">
    <property type="entry name" value="GCV_H/Fam206"/>
</dbReference>
<evidence type="ECO:0000256" key="3">
    <source>
        <dbReference type="HAMAP-Rule" id="MF_00272"/>
    </source>
</evidence>
<dbReference type="RefSeq" id="WP_113618239.1">
    <property type="nucleotide sequence ID" value="NZ_QFFJ01000002.1"/>
</dbReference>
<dbReference type="GO" id="GO:0019464">
    <property type="term" value="P:glycine decarboxylation via glycine cleavage system"/>
    <property type="evidence" value="ECO:0007669"/>
    <property type="project" value="UniProtKB-UniRule"/>
</dbReference>
<dbReference type="Proteomes" id="UP000253410">
    <property type="component" value="Unassembled WGS sequence"/>
</dbReference>
<dbReference type="CDD" id="cd06848">
    <property type="entry name" value="GCS_H"/>
    <property type="match status" value="1"/>
</dbReference>
<feature type="modified residue" description="N6-lipoyllysine" evidence="3 4">
    <location>
        <position position="62"/>
    </location>
</feature>
<proteinExistence type="inferred from homology"/>
<dbReference type="EMBL" id="QFFJ01000002">
    <property type="protein sequence ID" value="RBL89495.1"/>
    <property type="molecule type" value="Genomic_DNA"/>
</dbReference>
<dbReference type="PANTHER" id="PTHR11715:SF3">
    <property type="entry name" value="GLYCINE CLEAVAGE SYSTEM H PROTEIN-RELATED"/>
    <property type="match status" value="1"/>
</dbReference>
<accession>A0A365XV80</accession>
<evidence type="ECO:0000313" key="7">
    <source>
        <dbReference type="Proteomes" id="UP000253410"/>
    </source>
</evidence>
<dbReference type="PANTHER" id="PTHR11715">
    <property type="entry name" value="GLYCINE CLEAVAGE SYSTEM H PROTEIN"/>
    <property type="match status" value="1"/>
</dbReference>
<dbReference type="InterPro" id="IPR003016">
    <property type="entry name" value="2-oxoA_DH_lipoyl-BS"/>
</dbReference>
<keyword evidence="7" id="KW-1185">Reference proteome</keyword>
<dbReference type="PROSITE" id="PS00189">
    <property type="entry name" value="LIPOYL"/>
    <property type="match status" value="1"/>
</dbReference>
<dbReference type="InterPro" id="IPR000089">
    <property type="entry name" value="Biotin_lipoyl"/>
</dbReference>
<keyword evidence="2 3" id="KW-0450">Lipoyl</keyword>
<name>A0A365XV80_9BACT</name>
<comment type="caution">
    <text evidence="6">The sequence shown here is derived from an EMBL/GenBank/DDBJ whole genome shotgun (WGS) entry which is preliminary data.</text>
</comment>
<dbReference type="InterPro" id="IPR011053">
    <property type="entry name" value="Single_hybrid_motif"/>
</dbReference>
<feature type="domain" description="Lipoyl-binding" evidence="5">
    <location>
        <begin position="21"/>
        <end position="102"/>
    </location>
</feature>
<dbReference type="NCBIfam" id="NF002270">
    <property type="entry name" value="PRK01202.1"/>
    <property type="match status" value="1"/>
</dbReference>
<comment type="cofactor">
    <cofactor evidence="3">
        <name>(R)-lipoate</name>
        <dbReference type="ChEBI" id="CHEBI:83088"/>
    </cofactor>
    <text evidence="3">Binds 1 lipoyl cofactor covalently.</text>
</comment>
<dbReference type="GO" id="GO:0005960">
    <property type="term" value="C:glycine cleavage complex"/>
    <property type="evidence" value="ECO:0007669"/>
    <property type="project" value="InterPro"/>
</dbReference>
<dbReference type="Gene3D" id="2.40.50.100">
    <property type="match status" value="1"/>
</dbReference>
<evidence type="ECO:0000256" key="2">
    <source>
        <dbReference type="ARBA" id="ARBA00022823"/>
    </source>
</evidence>
<protein>
    <recommendedName>
        <fullName evidence="3">Glycine cleavage system H protein</fullName>
    </recommendedName>
</protein>
<evidence type="ECO:0000256" key="4">
    <source>
        <dbReference type="PIRSR" id="PIRSR617453-50"/>
    </source>
</evidence>
<dbReference type="InterPro" id="IPR017453">
    <property type="entry name" value="GCV_H_sub"/>
</dbReference>
<dbReference type="NCBIfam" id="TIGR00527">
    <property type="entry name" value="gcvH"/>
    <property type="match status" value="1"/>
</dbReference>
<dbReference type="SUPFAM" id="SSF51230">
    <property type="entry name" value="Single hybrid motif"/>
    <property type="match status" value="1"/>
</dbReference>
<comment type="similarity">
    <text evidence="1 3">Belongs to the GcvH family.</text>
</comment>
<gene>
    <name evidence="3 6" type="primary">gcvH</name>
    <name evidence="6" type="ORF">DF182_23565</name>
</gene>
<comment type="subunit">
    <text evidence="3">The glycine cleavage system is composed of four proteins: P, T, L and H.</text>
</comment>
<evidence type="ECO:0000256" key="1">
    <source>
        <dbReference type="ARBA" id="ARBA00009249"/>
    </source>
</evidence>
<sequence>MYPKELRYTRDHEWVLLKDGTALIGITEFAAKQLGDIVFVELPEVGKKFDAAEAFGTVESVKAVTEVFSPISGTVTEINQDLSEDPEDLNTDPHASWIIKIKVANPKEADSLLTAEQYEAYIKEGEA</sequence>
<dbReference type="InterPro" id="IPR002930">
    <property type="entry name" value="GCV_H"/>
</dbReference>
<dbReference type="GO" id="GO:0009249">
    <property type="term" value="P:protein lipoylation"/>
    <property type="evidence" value="ECO:0007669"/>
    <property type="project" value="TreeGrafter"/>
</dbReference>
<evidence type="ECO:0000313" key="6">
    <source>
        <dbReference type="EMBL" id="RBL89495.1"/>
    </source>
</evidence>
<dbReference type="PROSITE" id="PS50968">
    <property type="entry name" value="BIOTINYL_LIPOYL"/>
    <property type="match status" value="1"/>
</dbReference>
<reference evidence="6 7" key="1">
    <citation type="submission" date="2018-05" db="EMBL/GenBank/DDBJ databases">
        <title>Chitinophaga sp. K3CV102501T nov., isolated from isolated from a monsoon evergreen broad-leaved forest soil.</title>
        <authorList>
            <person name="Lv Y."/>
        </authorList>
    </citation>
    <scope>NUCLEOTIDE SEQUENCE [LARGE SCALE GENOMIC DNA]</scope>
    <source>
        <strain evidence="6 7">GDMCC 1.1325</strain>
    </source>
</reference>
<comment type="function">
    <text evidence="3">The glycine cleavage system catalyzes the degradation of glycine. The H protein shuttles the methylamine group of glycine from the P protein to the T protein.</text>
</comment>
<organism evidence="6 7">
    <name type="scientific">Chitinophaga flava</name>
    <dbReference type="NCBI Taxonomy" id="2259036"/>
    <lineage>
        <taxon>Bacteria</taxon>
        <taxon>Pseudomonadati</taxon>
        <taxon>Bacteroidota</taxon>
        <taxon>Chitinophagia</taxon>
        <taxon>Chitinophagales</taxon>
        <taxon>Chitinophagaceae</taxon>
        <taxon>Chitinophaga</taxon>
    </lineage>
</organism>
<dbReference type="Pfam" id="PF01597">
    <property type="entry name" value="GCV_H"/>
    <property type="match status" value="1"/>
</dbReference>
<evidence type="ECO:0000259" key="5">
    <source>
        <dbReference type="PROSITE" id="PS50968"/>
    </source>
</evidence>
<dbReference type="AlphaFoldDB" id="A0A365XV80"/>
<dbReference type="HAMAP" id="MF_00272">
    <property type="entry name" value="GcvH"/>
    <property type="match status" value="1"/>
</dbReference>
<dbReference type="GO" id="GO:0005829">
    <property type="term" value="C:cytosol"/>
    <property type="evidence" value="ECO:0007669"/>
    <property type="project" value="TreeGrafter"/>
</dbReference>
<dbReference type="OrthoDB" id="9796712at2"/>